<evidence type="ECO:0000313" key="2">
    <source>
        <dbReference type="EMBL" id="MBE1491361.1"/>
    </source>
</evidence>
<feature type="transmembrane region" description="Helical" evidence="1">
    <location>
        <begin position="143"/>
        <end position="162"/>
    </location>
</feature>
<feature type="transmembrane region" description="Helical" evidence="1">
    <location>
        <begin position="119"/>
        <end position="137"/>
    </location>
</feature>
<accession>A0A927MDY6</accession>
<dbReference type="RefSeq" id="WP_192770449.1">
    <property type="nucleotide sequence ID" value="NZ_JADBEB010000001.1"/>
</dbReference>
<feature type="transmembrane region" description="Helical" evidence="1">
    <location>
        <begin position="18"/>
        <end position="40"/>
    </location>
</feature>
<dbReference type="EMBL" id="JADBEB010000001">
    <property type="protein sequence ID" value="MBE1491361.1"/>
    <property type="molecule type" value="Genomic_DNA"/>
</dbReference>
<organism evidence="2 3">
    <name type="scientific">Plantactinospora soyae</name>
    <dbReference type="NCBI Taxonomy" id="1544732"/>
    <lineage>
        <taxon>Bacteria</taxon>
        <taxon>Bacillati</taxon>
        <taxon>Actinomycetota</taxon>
        <taxon>Actinomycetes</taxon>
        <taxon>Micromonosporales</taxon>
        <taxon>Micromonosporaceae</taxon>
        <taxon>Plantactinospora</taxon>
    </lineage>
</organism>
<protein>
    <submittedName>
        <fullName evidence="2">Uncharacterized protein</fullName>
    </submittedName>
</protein>
<keyword evidence="1" id="KW-0812">Transmembrane</keyword>
<feature type="transmembrane region" description="Helical" evidence="1">
    <location>
        <begin position="52"/>
        <end position="75"/>
    </location>
</feature>
<gene>
    <name evidence="2" type="ORF">H4W31_006999</name>
</gene>
<reference evidence="2" key="1">
    <citation type="submission" date="2020-10" db="EMBL/GenBank/DDBJ databases">
        <title>Sequencing the genomes of 1000 actinobacteria strains.</title>
        <authorList>
            <person name="Klenk H.-P."/>
        </authorList>
    </citation>
    <scope>NUCLEOTIDE SEQUENCE</scope>
    <source>
        <strain evidence="2">DSM 46832</strain>
    </source>
</reference>
<dbReference type="AlphaFoldDB" id="A0A927MDY6"/>
<feature type="transmembrane region" description="Helical" evidence="1">
    <location>
        <begin position="87"/>
        <end position="107"/>
    </location>
</feature>
<name>A0A927MDY6_9ACTN</name>
<evidence type="ECO:0000313" key="3">
    <source>
        <dbReference type="Proteomes" id="UP000649753"/>
    </source>
</evidence>
<keyword evidence="3" id="KW-1185">Reference proteome</keyword>
<comment type="caution">
    <text evidence="2">The sequence shown here is derived from an EMBL/GenBank/DDBJ whole genome shotgun (WGS) entry which is preliminary data.</text>
</comment>
<evidence type="ECO:0000256" key="1">
    <source>
        <dbReference type="SAM" id="Phobius"/>
    </source>
</evidence>
<keyword evidence="1" id="KW-1133">Transmembrane helix</keyword>
<proteinExistence type="predicted"/>
<dbReference type="Proteomes" id="UP000649753">
    <property type="component" value="Unassembled WGS sequence"/>
</dbReference>
<sequence length="311" mass="33469">MADPRVGELGGAPSLAPVILYASAAGGVTATAVFVTGLHLTDRDWGSSGLPLVISYAVALCAMLVIAVLSTVARWRFGLGRGGSAGHWVHVFVPIFLTVLVPLAVAFGGPVRDRWETSAWWAVAALCVHLGLALGAARQLSGPVRVGAVLGVVALLVAVVGVERISQFRWRVNDFRALDVPLVVPEIPGFDVTHAYPGRPGVRQLFLLLAERPDRPYEGRHVYVTVGRSQPANLPYPGLCWNRGEDRFMSDDTHVTLCLAEDRFELTMSPGPSDWSLEPLLRQITYRPVSARQLARLPGTDSGDTGPWAPD</sequence>
<keyword evidence="1" id="KW-0472">Membrane</keyword>